<feature type="domain" description="Immunoglobulin V-set" evidence="3">
    <location>
        <begin position="27"/>
        <end position="135"/>
    </location>
</feature>
<keyword evidence="5" id="KW-1185">Reference proteome</keyword>
<evidence type="ECO:0000259" key="3">
    <source>
        <dbReference type="Pfam" id="PF07686"/>
    </source>
</evidence>
<dbReference type="SUPFAM" id="SSF48726">
    <property type="entry name" value="Immunoglobulin"/>
    <property type="match status" value="1"/>
</dbReference>
<evidence type="ECO:0000313" key="4">
    <source>
        <dbReference type="EMBL" id="KAH3797409.1"/>
    </source>
</evidence>
<dbReference type="InterPro" id="IPR013783">
    <property type="entry name" value="Ig-like_fold"/>
</dbReference>
<organism evidence="4 5">
    <name type="scientific">Dreissena polymorpha</name>
    <name type="common">Zebra mussel</name>
    <name type="synonym">Mytilus polymorpha</name>
    <dbReference type="NCBI Taxonomy" id="45954"/>
    <lineage>
        <taxon>Eukaryota</taxon>
        <taxon>Metazoa</taxon>
        <taxon>Spiralia</taxon>
        <taxon>Lophotrochozoa</taxon>
        <taxon>Mollusca</taxon>
        <taxon>Bivalvia</taxon>
        <taxon>Autobranchia</taxon>
        <taxon>Heteroconchia</taxon>
        <taxon>Euheterodonta</taxon>
        <taxon>Imparidentia</taxon>
        <taxon>Neoheterodontei</taxon>
        <taxon>Myida</taxon>
        <taxon>Dreissenoidea</taxon>
        <taxon>Dreissenidae</taxon>
        <taxon>Dreissena</taxon>
    </lineage>
</organism>
<sequence>MHVWILGVFSSLSALTLSKPVISPGGTVNVSRGENLTFTCSFEEKPSDPGTVCKWSEIPRGVEYPISRMYLLYNKSNCIKTFPDGNHYGYGCHGNNAFSMTIFNAQEGNNGTRWICEQMVGKNNMALSEHVTLNVIDHPTHQTFQAVTGSATDIPLDLKVSDSNADLPNEIFSTNDFTIFTSTAWKTTILVSNTSSAISIEQISQRTKTYIIIGISACSFVCIIIGVGATYLIIHMKNSRRLKSHELPSNRNLESSAKCRRGDTNIRTVAA</sequence>
<protein>
    <recommendedName>
        <fullName evidence="3">Immunoglobulin V-set domain-containing protein</fullName>
    </recommendedName>
</protein>
<comment type="caution">
    <text evidence="4">The sequence shown here is derived from an EMBL/GenBank/DDBJ whole genome shotgun (WGS) entry which is preliminary data.</text>
</comment>
<feature type="signal peptide" evidence="2">
    <location>
        <begin position="1"/>
        <end position="18"/>
    </location>
</feature>
<feature type="chain" id="PRO_5039111259" description="Immunoglobulin V-set domain-containing protein" evidence="2">
    <location>
        <begin position="19"/>
        <end position="271"/>
    </location>
</feature>
<reference evidence="4" key="1">
    <citation type="journal article" date="2019" name="bioRxiv">
        <title>The Genome of the Zebra Mussel, Dreissena polymorpha: A Resource for Invasive Species Research.</title>
        <authorList>
            <person name="McCartney M.A."/>
            <person name="Auch B."/>
            <person name="Kono T."/>
            <person name="Mallez S."/>
            <person name="Zhang Y."/>
            <person name="Obille A."/>
            <person name="Becker A."/>
            <person name="Abrahante J.E."/>
            <person name="Garbe J."/>
            <person name="Badalamenti J.P."/>
            <person name="Herman A."/>
            <person name="Mangelson H."/>
            <person name="Liachko I."/>
            <person name="Sullivan S."/>
            <person name="Sone E.D."/>
            <person name="Koren S."/>
            <person name="Silverstein K.A.T."/>
            <person name="Beckman K.B."/>
            <person name="Gohl D.M."/>
        </authorList>
    </citation>
    <scope>NUCLEOTIDE SEQUENCE</scope>
    <source>
        <strain evidence="4">Duluth1</strain>
        <tissue evidence="4">Whole animal</tissue>
    </source>
</reference>
<proteinExistence type="predicted"/>
<keyword evidence="1" id="KW-0472">Membrane</keyword>
<dbReference type="Gene3D" id="2.60.40.10">
    <property type="entry name" value="Immunoglobulins"/>
    <property type="match status" value="1"/>
</dbReference>
<evidence type="ECO:0000256" key="2">
    <source>
        <dbReference type="SAM" id="SignalP"/>
    </source>
</evidence>
<feature type="transmembrane region" description="Helical" evidence="1">
    <location>
        <begin position="210"/>
        <end position="234"/>
    </location>
</feature>
<name>A0A9D4FE99_DREPO</name>
<dbReference type="InterPro" id="IPR013106">
    <property type="entry name" value="Ig_V-set"/>
</dbReference>
<keyword evidence="1" id="KW-0812">Transmembrane</keyword>
<dbReference type="Pfam" id="PF07686">
    <property type="entry name" value="V-set"/>
    <property type="match status" value="1"/>
</dbReference>
<accession>A0A9D4FE99</accession>
<gene>
    <name evidence="4" type="ORF">DPMN_150990</name>
</gene>
<keyword evidence="1" id="KW-1133">Transmembrane helix</keyword>
<dbReference type="InterPro" id="IPR036179">
    <property type="entry name" value="Ig-like_dom_sf"/>
</dbReference>
<evidence type="ECO:0000256" key="1">
    <source>
        <dbReference type="SAM" id="Phobius"/>
    </source>
</evidence>
<evidence type="ECO:0000313" key="5">
    <source>
        <dbReference type="Proteomes" id="UP000828390"/>
    </source>
</evidence>
<dbReference type="AlphaFoldDB" id="A0A9D4FE99"/>
<dbReference type="Proteomes" id="UP000828390">
    <property type="component" value="Unassembled WGS sequence"/>
</dbReference>
<keyword evidence="2" id="KW-0732">Signal</keyword>
<reference evidence="4" key="2">
    <citation type="submission" date="2020-11" db="EMBL/GenBank/DDBJ databases">
        <authorList>
            <person name="McCartney M.A."/>
            <person name="Auch B."/>
            <person name="Kono T."/>
            <person name="Mallez S."/>
            <person name="Becker A."/>
            <person name="Gohl D.M."/>
            <person name="Silverstein K.A.T."/>
            <person name="Koren S."/>
            <person name="Bechman K.B."/>
            <person name="Herman A."/>
            <person name="Abrahante J.E."/>
            <person name="Garbe J."/>
        </authorList>
    </citation>
    <scope>NUCLEOTIDE SEQUENCE</scope>
    <source>
        <strain evidence="4">Duluth1</strain>
        <tissue evidence="4">Whole animal</tissue>
    </source>
</reference>
<dbReference type="EMBL" id="JAIWYP010000007">
    <property type="protein sequence ID" value="KAH3797409.1"/>
    <property type="molecule type" value="Genomic_DNA"/>
</dbReference>